<keyword evidence="2" id="KW-1185">Reference proteome</keyword>
<proteinExistence type="predicted"/>
<sequence>PLIILHLLHFVALLLPQCLLAFRKSSLFTYIHTCRFYRLFPAAISLFTLISASSPVKPVSNFMMESD</sequence>
<reference evidence="1" key="2">
    <citation type="submission" date="2022-08" db="UniProtKB">
        <authorList>
            <consortium name="EnsemblMetazoa"/>
        </authorList>
    </citation>
    <scope>IDENTIFICATION</scope>
    <source>
        <strain evidence="1">STECLA/ALBI9_A</strain>
    </source>
</reference>
<dbReference type="VEuPathDB" id="VectorBase:AALB014753"/>
<dbReference type="EnsemblMetazoa" id="AALB014753-RA">
    <property type="protein sequence ID" value="AALB014753-PA"/>
    <property type="gene ID" value="AALB014753"/>
</dbReference>
<evidence type="ECO:0000313" key="1">
    <source>
        <dbReference type="EnsemblMetazoa" id="AALB014753-PA"/>
    </source>
</evidence>
<dbReference type="AlphaFoldDB" id="A0A182FYS2"/>
<dbReference type="Proteomes" id="UP000069272">
    <property type="component" value="Unassembled WGS sequence"/>
</dbReference>
<evidence type="ECO:0000313" key="2">
    <source>
        <dbReference type="Proteomes" id="UP000069272"/>
    </source>
</evidence>
<accession>A0A182FYS2</accession>
<protein>
    <submittedName>
        <fullName evidence="1">Uncharacterized protein</fullName>
    </submittedName>
</protein>
<name>A0A182FYS2_ANOAL</name>
<reference evidence="2" key="1">
    <citation type="journal article" date="2017" name="G3 (Bethesda)">
        <title>The Physical Genome Mapping of Anopheles albimanus Corrected Scaffold Misassemblies and Identified Interarm Rearrangements in Genus Anopheles.</title>
        <authorList>
            <person name="Artemov G.N."/>
            <person name="Peery A.N."/>
            <person name="Jiang X."/>
            <person name="Tu Z."/>
            <person name="Stegniy V.N."/>
            <person name="Sharakhova M.V."/>
            <person name="Sharakhov I.V."/>
        </authorList>
    </citation>
    <scope>NUCLEOTIDE SEQUENCE [LARGE SCALE GENOMIC DNA]</scope>
    <source>
        <strain evidence="2">STECLA/ALBI9_A</strain>
    </source>
</reference>
<organism evidence="1 2">
    <name type="scientific">Anopheles albimanus</name>
    <name type="common">New world malaria mosquito</name>
    <dbReference type="NCBI Taxonomy" id="7167"/>
    <lineage>
        <taxon>Eukaryota</taxon>
        <taxon>Metazoa</taxon>
        <taxon>Ecdysozoa</taxon>
        <taxon>Arthropoda</taxon>
        <taxon>Hexapoda</taxon>
        <taxon>Insecta</taxon>
        <taxon>Pterygota</taxon>
        <taxon>Neoptera</taxon>
        <taxon>Endopterygota</taxon>
        <taxon>Diptera</taxon>
        <taxon>Nematocera</taxon>
        <taxon>Culicoidea</taxon>
        <taxon>Culicidae</taxon>
        <taxon>Anophelinae</taxon>
        <taxon>Anopheles</taxon>
    </lineage>
</organism>